<dbReference type="InterPro" id="IPR055342">
    <property type="entry name" value="MreC_beta-barrel_core"/>
</dbReference>
<comment type="similarity">
    <text evidence="1">Belongs to the MreC family.</text>
</comment>
<proteinExistence type="inferred from homology"/>
<dbReference type="InterPro" id="IPR042177">
    <property type="entry name" value="Cell/Rod_1"/>
</dbReference>
<gene>
    <name evidence="8" type="primary">mreC</name>
    <name evidence="8" type="ORF">COO20_02665</name>
</gene>
<evidence type="ECO:0000256" key="4">
    <source>
        <dbReference type="ARBA" id="ARBA00032089"/>
    </source>
</evidence>
<evidence type="ECO:0000256" key="2">
    <source>
        <dbReference type="ARBA" id="ARBA00013855"/>
    </source>
</evidence>
<dbReference type="NCBIfam" id="TIGR00219">
    <property type="entry name" value="mreC"/>
    <property type="match status" value="1"/>
</dbReference>
<dbReference type="InterPro" id="IPR007221">
    <property type="entry name" value="MreC"/>
</dbReference>
<sequence>MAQHSGPQQRIFSPIRTALHRFAFILLIVSCFALMLLGKADTVLIERIRGAAVDLVSPIMSLASRPAASIDDVTSRIESFASLYEENLRLREENRELLAWQQVARNLTYENNRLRELSHYANPPSQHEVSARVIADMGGAFAHSMMISAGTRDGVLKGQAVLSDEGLIGRIADAGYQASRVLLITDINSRIPVMIENSRDRAFLSGDNTDRPLLTFLTADATVAPGDRVLTSGHGGAFPPGIPVGIVSSVSENAVRVAPLFRRHQVEYLRVVNYGLAGILKDPDALHSMPHLDQGRQTIRGIELPTGVGVGPVPSGEDGTDQPDQPVFNAPPSGSAGSRP</sequence>
<keyword evidence="6" id="KW-1133">Transmembrane helix</keyword>
<protein>
    <recommendedName>
        <fullName evidence="2">Cell shape-determining protein MreC</fullName>
    </recommendedName>
    <alternativeName>
        <fullName evidence="4">Cell shape protein MreC</fullName>
    </alternativeName>
</protein>
<evidence type="ECO:0000256" key="1">
    <source>
        <dbReference type="ARBA" id="ARBA00009369"/>
    </source>
</evidence>
<feature type="region of interest" description="Disordered" evidence="5">
    <location>
        <begin position="304"/>
        <end position="340"/>
    </location>
</feature>
<dbReference type="RefSeq" id="WP_101264111.1">
    <property type="nucleotide sequence ID" value="NZ_NWTK01000001.1"/>
</dbReference>
<name>A0A2N3KZX7_9PROT</name>
<dbReference type="PANTHER" id="PTHR34138:SF1">
    <property type="entry name" value="CELL SHAPE-DETERMINING PROTEIN MREC"/>
    <property type="match status" value="1"/>
</dbReference>
<dbReference type="InterPro" id="IPR042175">
    <property type="entry name" value="Cell/Rod_MreC_2"/>
</dbReference>
<evidence type="ECO:0000256" key="5">
    <source>
        <dbReference type="SAM" id="MobiDB-lite"/>
    </source>
</evidence>
<keyword evidence="6" id="KW-0472">Membrane</keyword>
<evidence type="ECO:0000259" key="7">
    <source>
        <dbReference type="Pfam" id="PF04085"/>
    </source>
</evidence>
<organism evidence="8 9">
    <name type="scientific">Thalassospira marina</name>
    <dbReference type="NCBI Taxonomy" id="2048283"/>
    <lineage>
        <taxon>Bacteria</taxon>
        <taxon>Pseudomonadati</taxon>
        <taxon>Pseudomonadota</taxon>
        <taxon>Alphaproteobacteria</taxon>
        <taxon>Rhodospirillales</taxon>
        <taxon>Thalassospiraceae</taxon>
        <taxon>Thalassospira</taxon>
    </lineage>
</organism>
<dbReference type="Pfam" id="PF04085">
    <property type="entry name" value="MreC"/>
    <property type="match status" value="1"/>
</dbReference>
<evidence type="ECO:0000256" key="6">
    <source>
        <dbReference type="SAM" id="Phobius"/>
    </source>
</evidence>
<dbReference type="GO" id="GO:0005886">
    <property type="term" value="C:plasma membrane"/>
    <property type="evidence" value="ECO:0007669"/>
    <property type="project" value="TreeGrafter"/>
</dbReference>
<keyword evidence="3" id="KW-0133">Cell shape</keyword>
<dbReference type="GO" id="GO:0008360">
    <property type="term" value="P:regulation of cell shape"/>
    <property type="evidence" value="ECO:0007669"/>
    <property type="project" value="UniProtKB-KW"/>
</dbReference>
<dbReference type="Gene3D" id="2.40.10.350">
    <property type="entry name" value="Rod shape-determining protein MreC, domain 2"/>
    <property type="match status" value="1"/>
</dbReference>
<dbReference type="PANTHER" id="PTHR34138">
    <property type="entry name" value="CELL SHAPE-DETERMINING PROTEIN MREC"/>
    <property type="match status" value="1"/>
</dbReference>
<keyword evidence="6" id="KW-0812">Transmembrane</keyword>
<accession>A0A2N3KZX7</accession>
<feature type="transmembrane region" description="Helical" evidence="6">
    <location>
        <begin position="21"/>
        <end position="38"/>
    </location>
</feature>
<feature type="compositionally biased region" description="Low complexity" evidence="5">
    <location>
        <begin position="305"/>
        <end position="314"/>
    </location>
</feature>
<evidence type="ECO:0000313" key="9">
    <source>
        <dbReference type="Proteomes" id="UP000233597"/>
    </source>
</evidence>
<dbReference type="AlphaFoldDB" id="A0A2N3KZX7"/>
<comment type="caution">
    <text evidence="8">The sequence shown here is derived from an EMBL/GenBank/DDBJ whole genome shotgun (WGS) entry which is preliminary data.</text>
</comment>
<dbReference type="EMBL" id="NWTK01000001">
    <property type="protein sequence ID" value="PKR56122.1"/>
    <property type="molecule type" value="Genomic_DNA"/>
</dbReference>
<reference evidence="8 9" key="1">
    <citation type="submission" date="2017-09" db="EMBL/GenBank/DDBJ databases">
        <title>Biodiversity and function of Thalassospira species in the particle-attached aromatic-hydrocarbon-degrading consortia from the surface seawater of the South China Sea.</title>
        <authorList>
            <person name="Dong C."/>
            <person name="Liu R."/>
            <person name="Shao Z."/>
        </authorList>
    </citation>
    <scope>NUCLEOTIDE SEQUENCE [LARGE SCALE GENOMIC DNA]</scope>
    <source>
        <strain evidence="8 9">CSC1P2</strain>
    </source>
</reference>
<dbReference type="Proteomes" id="UP000233597">
    <property type="component" value="Unassembled WGS sequence"/>
</dbReference>
<feature type="domain" description="Rod shape-determining protein MreC beta-barrel core" evidence="7">
    <location>
        <begin position="133"/>
        <end position="272"/>
    </location>
</feature>
<dbReference type="OrthoDB" id="8478127at2"/>
<dbReference type="Gene3D" id="2.40.10.340">
    <property type="entry name" value="Rod shape-determining protein MreC, domain 1"/>
    <property type="match status" value="1"/>
</dbReference>
<evidence type="ECO:0000256" key="3">
    <source>
        <dbReference type="ARBA" id="ARBA00022960"/>
    </source>
</evidence>
<evidence type="ECO:0000313" key="8">
    <source>
        <dbReference type="EMBL" id="PKR56122.1"/>
    </source>
</evidence>